<proteinExistence type="predicted"/>
<dbReference type="PANTHER" id="PTHR37534:SF7">
    <property type="entry name" value="TRANSCRIPTIONAL ACTIVATOR PROTEIN UGA3"/>
    <property type="match status" value="1"/>
</dbReference>
<dbReference type="Gene3D" id="4.10.240.10">
    <property type="entry name" value="Zn(2)-C6 fungal-type DNA-binding domain"/>
    <property type="match status" value="1"/>
</dbReference>
<dbReference type="EMBL" id="KV907508">
    <property type="protein sequence ID" value="OOF92007.1"/>
    <property type="molecule type" value="Genomic_DNA"/>
</dbReference>
<evidence type="ECO:0000313" key="8">
    <source>
        <dbReference type="Proteomes" id="UP000188318"/>
    </source>
</evidence>
<keyword evidence="2" id="KW-0805">Transcription regulation</keyword>
<dbReference type="SUPFAM" id="SSF57701">
    <property type="entry name" value="Zn2/Cys6 DNA-binding domain"/>
    <property type="match status" value="1"/>
</dbReference>
<dbReference type="STRING" id="602072.A0A1R3RC18"/>
<dbReference type="Pfam" id="PF00172">
    <property type="entry name" value="Zn_clus"/>
    <property type="match status" value="1"/>
</dbReference>
<dbReference type="AlphaFoldDB" id="A0A1R3RC18"/>
<keyword evidence="5" id="KW-0539">Nucleus</keyword>
<dbReference type="GO" id="GO:0005634">
    <property type="term" value="C:nucleus"/>
    <property type="evidence" value="ECO:0007669"/>
    <property type="project" value="UniProtKB-SubCell"/>
</dbReference>
<dbReference type="GO" id="GO:0045944">
    <property type="term" value="P:positive regulation of transcription by RNA polymerase II"/>
    <property type="evidence" value="ECO:0007669"/>
    <property type="project" value="TreeGrafter"/>
</dbReference>
<dbReference type="InterPro" id="IPR036864">
    <property type="entry name" value="Zn2-C6_fun-type_DNA-bd_sf"/>
</dbReference>
<sequence length="517" mass="58502">MPPTEITTFLTPGRVMPRRIVKRRGTTRERTGCLTCRQRKKRCDLGHPICKGCARLNYHCQWEDPRPVPGHAQDISSGLSQLLAPTAHGPFRLLQNPDPILFWVDEHADCASLSSRRHLLRYYTQTFTILLTSNVENNCFLSVFLPMAMHSPPLMTALIAWSASHLALRDPSFQQVAMQNRCAALRDLRGVFNSDRASIEIPLAISLVLCSLESIMADDSHAWYLHLMGAAGIIASRLDPLELSGDSEHITLRLRQQFEDTYAGRWLLRNFAYRDIVMSVARGRAPLLSSYQFLRLDDPQVPDSHFGLASEIMEILSLTSMLQAEIRGCRPRTPTEKKYDQGKPDDTHQGIQIQAKVGANLASLESRLCQWTCPSSPDMSLKLLAESYRSSALIHLYRVIQSAFPGRTKELSEKMMGQVSVIVRSVEQMPLRSLPECTLLFPLFLAGGEATEECHIQSIRNRMRDLVQFRSFRNVDVALSVLEKLWRSRTVENSADPGMRIDWLEIIQQDGIYLSLT</sequence>
<name>A0A1R3RC18_ASPC5</name>
<dbReference type="GO" id="GO:0008270">
    <property type="term" value="F:zinc ion binding"/>
    <property type="evidence" value="ECO:0007669"/>
    <property type="project" value="InterPro"/>
</dbReference>
<dbReference type="GO" id="GO:0000981">
    <property type="term" value="F:DNA-binding transcription factor activity, RNA polymerase II-specific"/>
    <property type="evidence" value="ECO:0007669"/>
    <property type="project" value="InterPro"/>
</dbReference>
<dbReference type="Proteomes" id="UP000188318">
    <property type="component" value="Unassembled WGS sequence"/>
</dbReference>
<dbReference type="Pfam" id="PF11951">
    <property type="entry name" value="Fungal_trans_2"/>
    <property type="match status" value="1"/>
</dbReference>
<dbReference type="InterPro" id="IPR021858">
    <property type="entry name" value="Fun_TF"/>
</dbReference>
<dbReference type="CDD" id="cd00067">
    <property type="entry name" value="GAL4"/>
    <property type="match status" value="1"/>
</dbReference>
<keyword evidence="3" id="KW-0238">DNA-binding</keyword>
<dbReference type="PROSITE" id="PS00463">
    <property type="entry name" value="ZN2_CY6_FUNGAL_1"/>
    <property type="match status" value="1"/>
</dbReference>
<dbReference type="OrthoDB" id="3509362at2759"/>
<accession>A0A1R3RC18</accession>
<evidence type="ECO:0000313" key="7">
    <source>
        <dbReference type="EMBL" id="OOF92007.1"/>
    </source>
</evidence>
<keyword evidence="4" id="KW-0804">Transcription</keyword>
<dbReference type="InterPro" id="IPR001138">
    <property type="entry name" value="Zn2Cys6_DnaBD"/>
</dbReference>
<dbReference type="PANTHER" id="PTHR37534">
    <property type="entry name" value="TRANSCRIPTIONAL ACTIVATOR PROTEIN UGA3"/>
    <property type="match status" value="1"/>
</dbReference>
<reference evidence="8" key="1">
    <citation type="journal article" date="2017" name="Genome Biol.">
        <title>Comparative genomics reveals high biological diversity and specific adaptations in the industrially and medically important fungal genus Aspergillus.</title>
        <authorList>
            <person name="de Vries R.P."/>
            <person name="Riley R."/>
            <person name="Wiebenga A."/>
            <person name="Aguilar-Osorio G."/>
            <person name="Amillis S."/>
            <person name="Uchima C.A."/>
            <person name="Anderluh G."/>
            <person name="Asadollahi M."/>
            <person name="Askin M."/>
            <person name="Barry K."/>
            <person name="Battaglia E."/>
            <person name="Bayram O."/>
            <person name="Benocci T."/>
            <person name="Braus-Stromeyer S.A."/>
            <person name="Caldana C."/>
            <person name="Canovas D."/>
            <person name="Cerqueira G.C."/>
            <person name="Chen F."/>
            <person name="Chen W."/>
            <person name="Choi C."/>
            <person name="Clum A."/>
            <person name="Dos Santos R.A."/>
            <person name="Damasio A.R."/>
            <person name="Diallinas G."/>
            <person name="Emri T."/>
            <person name="Fekete E."/>
            <person name="Flipphi M."/>
            <person name="Freyberg S."/>
            <person name="Gallo A."/>
            <person name="Gournas C."/>
            <person name="Habgood R."/>
            <person name="Hainaut M."/>
            <person name="Harispe M.L."/>
            <person name="Henrissat B."/>
            <person name="Hilden K.S."/>
            <person name="Hope R."/>
            <person name="Hossain A."/>
            <person name="Karabika E."/>
            <person name="Karaffa L."/>
            <person name="Karanyi Z."/>
            <person name="Krasevec N."/>
            <person name="Kuo A."/>
            <person name="Kusch H."/>
            <person name="LaButti K."/>
            <person name="Lagendijk E.L."/>
            <person name="Lapidus A."/>
            <person name="Levasseur A."/>
            <person name="Lindquist E."/>
            <person name="Lipzen A."/>
            <person name="Logrieco A.F."/>
            <person name="MacCabe A."/>
            <person name="Maekelae M.R."/>
            <person name="Malavazi I."/>
            <person name="Melin P."/>
            <person name="Meyer V."/>
            <person name="Mielnichuk N."/>
            <person name="Miskei M."/>
            <person name="Molnar A.P."/>
            <person name="Mule G."/>
            <person name="Ngan C.Y."/>
            <person name="Orejas M."/>
            <person name="Orosz E."/>
            <person name="Ouedraogo J.P."/>
            <person name="Overkamp K.M."/>
            <person name="Park H.-S."/>
            <person name="Perrone G."/>
            <person name="Piumi F."/>
            <person name="Punt P.J."/>
            <person name="Ram A.F."/>
            <person name="Ramon A."/>
            <person name="Rauscher S."/>
            <person name="Record E."/>
            <person name="Riano-Pachon D.M."/>
            <person name="Robert V."/>
            <person name="Roehrig J."/>
            <person name="Ruller R."/>
            <person name="Salamov A."/>
            <person name="Salih N.S."/>
            <person name="Samson R.A."/>
            <person name="Sandor E."/>
            <person name="Sanguinetti M."/>
            <person name="Schuetze T."/>
            <person name="Sepcic K."/>
            <person name="Shelest E."/>
            <person name="Sherlock G."/>
            <person name="Sophianopoulou V."/>
            <person name="Squina F.M."/>
            <person name="Sun H."/>
            <person name="Susca A."/>
            <person name="Todd R.B."/>
            <person name="Tsang A."/>
            <person name="Unkles S.E."/>
            <person name="van de Wiele N."/>
            <person name="van Rossen-Uffink D."/>
            <person name="Oliveira J.V."/>
            <person name="Vesth T.C."/>
            <person name="Visser J."/>
            <person name="Yu J.-H."/>
            <person name="Zhou M."/>
            <person name="Andersen M.R."/>
            <person name="Archer D.B."/>
            <person name="Baker S.E."/>
            <person name="Benoit I."/>
            <person name="Brakhage A.A."/>
            <person name="Braus G.H."/>
            <person name="Fischer R."/>
            <person name="Frisvad J.C."/>
            <person name="Goldman G.H."/>
            <person name="Houbraken J."/>
            <person name="Oakley B."/>
            <person name="Pocsi I."/>
            <person name="Scazzocchio C."/>
            <person name="Seiboth B."/>
            <person name="vanKuyk P.A."/>
            <person name="Wortman J."/>
            <person name="Dyer P.S."/>
            <person name="Grigoriev I.V."/>
        </authorList>
    </citation>
    <scope>NUCLEOTIDE SEQUENCE [LARGE SCALE GENOMIC DNA]</scope>
    <source>
        <strain evidence="8">ITEM 5010</strain>
    </source>
</reference>
<comment type="subcellular location">
    <subcellularLocation>
        <location evidence="1">Nucleus</location>
    </subcellularLocation>
</comment>
<protein>
    <recommendedName>
        <fullName evidence="6">Zn(2)-C6 fungal-type domain-containing protein</fullName>
    </recommendedName>
</protein>
<evidence type="ECO:0000256" key="1">
    <source>
        <dbReference type="ARBA" id="ARBA00004123"/>
    </source>
</evidence>
<dbReference type="SMART" id="SM00066">
    <property type="entry name" value="GAL4"/>
    <property type="match status" value="1"/>
</dbReference>
<gene>
    <name evidence="7" type="ORF">ASPCADRAFT_133588</name>
</gene>
<dbReference type="GO" id="GO:0000976">
    <property type="term" value="F:transcription cis-regulatory region binding"/>
    <property type="evidence" value="ECO:0007669"/>
    <property type="project" value="TreeGrafter"/>
</dbReference>
<dbReference type="PROSITE" id="PS50048">
    <property type="entry name" value="ZN2_CY6_FUNGAL_2"/>
    <property type="match status" value="1"/>
</dbReference>
<evidence type="ECO:0000256" key="4">
    <source>
        <dbReference type="ARBA" id="ARBA00023163"/>
    </source>
</evidence>
<evidence type="ECO:0000259" key="6">
    <source>
        <dbReference type="PROSITE" id="PS50048"/>
    </source>
</evidence>
<evidence type="ECO:0000256" key="5">
    <source>
        <dbReference type="ARBA" id="ARBA00023242"/>
    </source>
</evidence>
<dbReference type="OMA" id="MPGTIDP"/>
<organism evidence="7 8">
    <name type="scientific">Aspergillus carbonarius (strain ITEM 5010)</name>
    <dbReference type="NCBI Taxonomy" id="602072"/>
    <lineage>
        <taxon>Eukaryota</taxon>
        <taxon>Fungi</taxon>
        <taxon>Dikarya</taxon>
        <taxon>Ascomycota</taxon>
        <taxon>Pezizomycotina</taxon>
        <taxon>Eurotiomycetes</taxon>
        <taxon>Eurotiomycetidae</taxon>
        <taxon>Eurotiales</taxon>
        <taxon>Aspergillaceae</taxon>
        <taxon>Aspergillus</taxon>
        <taxon>Aspergillus subgen. Circumdati</taxon>
    </lineage>
</organism>
<feature type="domain" description="Zn(2)-C6 fungal-type" evidence="6">
    <location>
        <begin position="32"/>
        <end position="62"/>
    </location>
</feature>
<evidence type="ECO:0000256" key="2">
    <source>
        <dbReference type="ARBA" id="ARBA00023015"/>
    </source>
</evidence>
<dbReference type="VEuPathDB" id="FungiDB:ASPCADRAFT_133588"/>
<evidence type="ECO:0000256" key="3">
    <source>
        <dbReference type="ARBA" id="ARBA00023125"/>
    </source>
</evidence>
<keyword evidence="8" id="KW-1185">Reference proteome</keyword>